<gene>
    <name evidence="1" type="ORF">J2Z22_004462</name>
</gene>
<reference evidence="1 2" key="1">
    <citation type="submission" date="2023-07" db="EMBL/GenBank/DDBJ databases">
        <title>Genomic Encyclopedia of Type Strains, Phase IV (KMG-IV): sequencing the most valuable type-strain genomes for metagenomic binning, comparative biology and taxonomic classification.</title>
        <authorList>
            <person name="Goeker M."/>
        </authorList>
    </citation>
    <scope>NUCLEOTIDE SEQUENCE [LARGE SCALE GENOMIC DNA]</scope>
    <source>
        <strain evidence="1 2">T98</strain>
    </source>
</reference>
<dbReference type="SUPFAM" id="SSF53756">
    <property type="entry name" value="UDP-Glycosyltransferase/glycogen phosphorylase"/>
    <property type="match status" value="1"/>
</dbReference>
<dbReference type="Proteomes" id="UP001248709">
    <property type="component" value="Unassembled WGS sequence"/>
</dbReference>
<proteinExistence type="predicted"/>
<protein>
    <submittedName>
        <fullName evidence="1">CDP-glycerol glycerophosphotransferase (TagB/SpsB family)</fullName>
    </submittedName>
</protein>
<comment type="caution">
    <text evidence="1">The sequence shown here is derived from an EMBL/GenBank/DDBJ whole genome shotgun (WGS) entry which is preliminary data.</text>
</comment>
<dbReference type="Pfam" id="PF04464">
    <property type="entry name" value="Glyphos_transf"/>
    <property type="match status" value="1"/>
</dbReference>
<evidence type="ECO:0000313" key="2">
    <source>
        <dbReference type="Proteomes" id="UP001248709"/>
    </source>
</evidence>
<dbReference type="InterPro" id="IPR007554">
    <property type="entry name" value="Glycerophosphate_synth"/>
</dbReference>
<dbReference type="RefSeq" id="WP_025702818.1">
    <property type="nucleotide sequence ID" value="NZ_JAUSUY010000028.1"/>
</dbReference>
<organism evidence="1 2">
    <name type="scientific">Paenibacillus forsythiae</name>
    <dbReference type="NCBI Taxonomy" id="365616"/>
    <lineage>
        <taxon>Bacteria</taxon>
        <taxon>Bacillati</taxon>
        <taxon>Bacillota</taxon>
        <taxon>Bacilli</taxon>
        <taxon>Bacillales</taxon>
        <taxon>Paenibacillaceae</taxon>
        <taxon>Paenibacillus</taxon>
    </lineage>
</organism>
<dbReference type="EMBL" id="JAUSUY010000028">
    <property type="protein sequence ID" value="MDT3428868.1"/>
    <property type="molecule type" value="Genomic_DNA"/>
</dbReference>
<dbReference type="PANTHER" id="PTHR37316">
    <property type="entry name" value="TEICHOIC ACID GLYCEROL-PHOSPHATE PRIMASE"/>
    <property type="match status" value="1"/>
</dbReference>
<dbReference type="InterPro" id="IPR043149">
    <property type="entry name" value="TagF_N"/>
</dbReference>
<evidence type="ECO:0000313" key="1">
    <source>
        <dbReference type="EMBL" id="MDT3428868.1"/>
    </source>
</evidence>
<dbReference type="PANTHER" id="PTHR37316:SF3">
    <property type="entry name" value="TEICHOIC ACID GLYCEROL-PHOSPHATE TRANSFERASE"/>
    <property type="match status" value="1"/>
</dbReference>
<keyword evidence="2" id="KW-1185">Reference proteome</keyword>
<dbReference type="InterPro" id="IPR051612">
    <property type="entry name" value="Teichoic_Acid_Biosynth"/>
</dbReference>
<accession>A0ABU3HDI9</accession>
<sequence>MMNVQLLSYRLKKDRLEVKIDNQTLTRKSYSFRFVDRKTNEAFEWPAEIKRHESESVLSVSLSVVNFNENVKQGIFDVLIQDDIGIAYTPVLENLPLEDKAYKYSVNSYQINYKSSAIPYLTTKNSLSIVFGNSSEIIKTFTSEIKLKATALSLQFINQEIHLVVTSKSIEDTQSFMVIFENRSNKKSIILKHEVIEKNFEHIGIKASLEEDFNYSDRYDLYIQFRKGHKVFKSRIGFKDSSVKRGENKFFDPIKINNSYYILPYITTSGEISCLAGDNVSVAKSLGAVVKKENIDIDKFVFHNGTVELHLCEGQLDKVNSFREKKFLIQGSSHSIYREVSEQAVHINDRGTVTLQVDKIFNERTYENNEKWTFLLRLEKPHIEEIEFEDVNLQDTFLYTEDSFSNGTTAVALRPLETSDKKDSVELVEEDNKEILLCSFVLNSNWMSEPVVRYSKPYPIDETQVISCISNDRKMMFIIGDEQVYSSYVHTKISTLLEIDDLRIRNTSVSFGFLDDEILLKNSMKLFFRERKTKEEWEIPFNVTNNRVEFDIQSFVDLYIDQESRWDTYAQLCYSNVIEEGKLGLFSENVKPASGRYFTTIEKNTANEEMVESSEDEEELTSSNVVTPYLTVKNELSIVIRPELNLFNEKYKSKTSITHFQMHNGILKWEAVVEVSNVKQIEVKQIRLKLRNKATLIEYDLEVNESKLSANKTAVSFEIDPKKFQWQPFYWDMFAVVQVDQLDEVIYIKLKNPSKLIADSINTEILKYEHNFDNSFMLYPYITQDRSLALCYRQRADYETAIYKYKEKLAYLVYKLFKRYFDRKNIWLGYEKFSSTAQDNGYYFFEYCYKNNKNRNFYYIIKSDTPDYRDLKKMKNKVIKYMSFKHMLYLFAAKLLISSESKGHSYDIRIQKGELKKALDSKKFVFLQHGVTALKKVDYVFKKTRTSAVNLFVATSEYEKNIIENYFGYDNKEIIVTGFSRWDALKDKSQINGSKEVFIMPTWRAWMDGIPEEEFLKTDYYRNYSDLLQSTALYEILEKEDVWVNFLLHPKFIEHVGHFKVLSNRVKIHEFGSLKVNEILMGSKLLITDYSSVAWEMYYMNKPTIFYQFDANKYQKYQGSYLDLDHELFGDRAFNNSELLYILQDYIQRDFKEKDKYAQMRSKYFKYIDDRNSERIFNAIISNQKSLSLSVTKNHRNEVLKKLRSQKLIQGVWRMGSRNKITKKIMLKIKNQYFKK</sequence>
<name>A0ABU3HDI9_9BACL</name>
<dbReference type="Gene3D" id="3.40.50.11820">
    <property type="match status" value="1"/>
</dbReference>